<dbReference type="RefSeq" id="XP_031868382.1">
    <property type="nucleotide sequence ID" value="XM_032014961.1"/>
</dbReference>
<proteinExistence type="predicted"/>
<protein>
    <recommendedName>
        <fullName evidence="5">Mitochondrial K+-H+ exchange-related-domain-containing protein</fullName>
    </recommendedName>
</protein>
<evidence type="ECO:0008006" key="5">
    <source>
        <dbReference type="Google" id="ProtNLM"/>
    </source>
</evidence>
<accession>A0A370TJM6</accession>
<dbReference type="AlphaFoldDB" id="A0A370TJM6"/>
<evidence type="ECO:0000313" key="4">
    <source>
        <dbReference type="Proteomes" id="UP000254866"/>
    </source>
</evidence>
<dbReference type="GO" id="GO:0006813">
    <property type="term" value="P:potassium ion transport"/>
    <property type="evidence" value="ECO:0007669"/>
    <property type="project" value="TreeGrafter"/>
</dbReference>
<keyword evidence="4" id="KW-1185">Reference proteome</keyword>
<organism evidence="3 4">
    <name type="scientific">Venustampulla echinocandica</name>
    <dbReference type="NCBI Taxonomy" id="2656787"/>
    <lineage>
        <taxon>Eukaryota</taxon>
        <taxon>Fungi</taxon>
        <taxon>Dikarya</taxon>
        <taxon>Ascomycota</taxon>
        <taxon>Pezizomycotina</taxon>
        <taxon>Leotiomycetes</taxon>
        <taxon>Helotiales</taxon>
        <taxon>Pleuroascaceae</taxon>
        <taxon>Venustampulla</taxon>
    </lineage>
</organism>
<dbReference type="GO" id="GO:0005743">
    <property type="term" value="C:mitochondrial inner membrane"/>
    <property type="evidence" value="ECO:0007669"/>
    <property type="project" value="TreeGrafter"/>
</dbReference>
<feature type="compositionally biased region" description="Basic and acidic residues" evidence="1">
    <location>
        <begin position="277"/>
        <end position="290"/>
    </location>
</feature>
<dbReference type="STRING" id="2656787.A0A370TJM6"/>
<evidence type="ECO:0000256" key="1">
    <source>
        <dbReference type="SAM" id="MobiDB-lite"/>
    </source>
</evidence>
<dbReference type="PANTHER" id="PTHR28062:SF1">
    <property type="entry name" value="TRANSMEMBRANE PROTEIN"/>
    <property type="match status" value="1"/>
</dbReference>
<dbReference type="GeneID" id="43599187"/>
<dbReference type="Proteomes" id="UP000254866">
    <property type="component" value="Unassembled WGS sequence"/>
</dbReference>
<keyword evidence="2" id="KW-0472">Membrane</keyword>
<evidence type="ECO:0000256" key="2">
    <source>
        <dbReference type="SAM" id="Phobius"/>
    </source>
</evidence>
<sequence length="330" mass="37978">MRLFLLPVSTRRTLIYCQRLNVTTTQQQGWIDKGTAKAAKLWAGWEKKESGWQRKVVDYGNEALKHIPYEEWGLKSIPPLSARRKAEELTGKEKVQVCFPQTLLSESDAATVLRKLGTERQPFHKRRMLWCFVGMPITAPVALIPIIPNIPFFYLVFRAWSHWRALSGSKHIKVLVDNKLIIPEPSRILDEIYTAARIRRDGSPVSMDQAAAGSTEAEADEKMVLYQSDAKRIADELKLPELEVEVNRAIWQVEKVLAKENLAKEDGGNIRQKSLQAKKERDEKAEKINEEVSQVSRSLQQVEYELKENMKTPKEELKADREFKKDLKKL</sequence>
<keyword evidence="2" id="KW-0812">Transmembrane</keyword>
<evidence type="ECO:0000313" key="3">
    <source>
        <dbReference type="EMBL" id="RDL35726.1"/>
    </source>
</evidence>
<dbReference type="EMBL" id="NPIC01000005">
    <property type="protein sequence ID" value="RDL35726.1"/>
    <property type="molecule type" value="Genomic_DNA"/>
</dbReference>
<dbReference type="GO" id="GO:1902600">
    <property type="term" value="P:proton transmembrane transport"/>
    <property type="evidence" value="ECO:0007669"/>
    <property type="project" value="TreeGrafter"/>
</dbReference>
<dbReference type="PANTHER" id="PTHR28062">
    <property type="entry name" value="K+-H+ EXCHANGE-LIKE PROTEIN"/>
    <property type="match status" value="1"/>
</dbReference>
<dbReference type="OrthoDB" id="5562676at2759"/>
<reference evidence="3 4" key="1">
    <citation type="journal article" date="2018" name="IMA Fungus">
        <title>IMA Genome-F 9: Draft genome sequence of Annulohypoxylon stygium, Aspergillus mulundensis, Berkeleyomyces basicola (syn. Thielaviopsis basicola), Ceratocystis smalleyi, two Cercospora beticola strains, Coleophoma cylindrospora, Fusarium fracticaudum, Phialophora cf. hyalina, and Morchella septimelata.</title>
        <authorList>
            <person name="Wingfield B.D."/>
            <person name="Bills G.F."/>
            <person name="Dong Y."/>
            <person name="Huang W."/>
            <person name="Nel W.J."/>
            <person name="Swalarsk-Parry B.S."/>
            <person name="Vaghefi N."/>
            <person name="Wilken P.M."/>
            <person name="An Z."/>
            <person name="de Beer Z.W."/>
            <person name="De Vos L."/>
            <person name="Chen L."/>
            <person name="Duong T.A."/>
            <person name="Gao Y."/>
            <person name="Hammerbacher A."/>
            <person name="Kikkert J.R."/>
            <person name="Li Y."/>
            <person name="Li H."/>
            <person name="Li K."/>
            <person name="Li Q."/>
            <person name="Liu X."/>
            <person name="Ma X."/>
            <person name="Naidoo K."/>
            <person name="Pethybridge S.J."/>
            <person name="Sun J."/>
            <person name="Steenkamp E.T."/>
            <person name="van der Nest M.A."/>
            <person name="van Wyk S."/>
            <person name="Wingfield M.J."/>
            <person name="Xiong C."/>
            <person name="Yue Q."/>
            <person name="Zhang X."/>
        </authorList>
    </citation>
    <scope>NUCLEOTIDE SEQUENCE [LARGE SCALE GENOMIC DNA]</scope>
    <source>
        <strain evidence="3 4">BP 5553</strain>
    </source>
</reference>
<dbReference type="InterPro" id="IPR018786">
    <property type="entry name" value="Mit_KHE1"/>
</dbReference>
<comment type="caution">
    <text evidence="3">The sequence shown here is derived from an EMBL/GenBank/DDBJ whole genome shotgun (WGS) entry which is preliminary data.</text>
</comment>
<feature type="transmembrane region" description="Helical" evidence="2">
    <location>
        <begin position="129"/>
        <end position="157"/>
    </location>
</feature>
<feature type="region of interest" description="Disordered" evidence="1">
    <location>
        <begin position="273"/>
        <end position="292"/>
    </location>
</feature>
<gene>
    <name evidence="3" type="ORF">BP5553_06338</name>
</gene>
<dbReference type="Pfam" id="PF10173">
    <property type="entry name" value="Mit_KHE1"/>
    <property type="match status" value="1"/>
</dbReference>
<name>A0A370TJM6_9HELO</name>
<keyword evidence="2" id="KW-1133">Transmembrane helix</keyword>